<comment type="caution">
    <text evidence="2">The sequence shown here is derived from an EMBL/GenBank/DDBJ whole genome shotgun (WGS) entry which is preliminary data.</text>
</comment>
<dbReference type="InterPro" id="IPR025480">
    <property type="entry name" value="DUF4330"/>
</dbReference>
<dbReference type="EMBL" id="MCHY01000008">
    <property type="protein sequence ID" value="RKD23827.1"/>
    <property type="molecule type" value="Genomic_DNA"/>
</dbReference>
<evidence type="ECO:0000313" key="2">
    <source>
        <dbReference type="EMBL" id="RKD23827.1"/>
    </source>
</evidence>
<accession>A0A419SIP0</accession>
<reference evidence="2 3" key="1">
    <citation type="submission" date="2016-08" db="EMBL/GenBank/DDBJ databases">
        <title>Novel Firmicute Genomes.</title>
        <authorList>
            <person name="Poppleton D.I."/>
            <person name="Gribaldo S."/>
        </authorList>
    </citation>
    <scope>NUCLEOTIDE SEQUENCE [LARGE SCALE GENOMIC DNA]</scope>
    <source>
        <strain evidence="2 3">RAOx-1</strain>
    </source>
</reference>
<gene>
    <name evidence="2" type="ORF">BEP19_05200</name>
</gene>
<name>A0A419SIP0_9BACL</name>
<proteinExistence type="predicted"/>
<organism evidence="2 3">
    <name type="scientific">Ammoniphilus oxalaticus</name>
    <dbReference type="NCBI Taxonomy" id="66863"/>
    <lineage>
        <taxon>Bacteria</taxon>
        <taxon>Bacillati</taxon>
        <taxon>Bacillota</taxon>
        <taxon>Bacilli</taxon>
        <taxon>Bacillales</taxon>
        <taxon>Paenibacillaceae</taxon>
        <taxon>Aneurinibacillus group</taxon>
        <taxon>Ammoniphilus</taxon>
    </lineage>
</organism>
<keyword evidence="1" id="KW-0472">Membrane</keyword>
<protein>
    <recommendedName>
        <fullName evidence="4">DUF4330 domain-containing protein</fullName>
    </recommendedName>
</protein>
<dbReference type="Proteomes" id="UP000284219">
    <property type="component" value="Unassembled WGS sequence"/>
</dbReference>
<evidence type="ECO:0000256" key="1">
    <source>
        <dbReference type="SAM" id="Phobius"/>
    </source>
</evidence>
<dbReference type="OrthoDB" id="1723529at2"/>
<dbReference type="AlphaFoldDB" id="A0A419SIP0"/>
<sequence>MKAIDERGRLFGLMNILDLFLIIILIGASVFAGLKFLKPGDIQIGTSSGQQEVSYTLFNSGEHPFVVDEIKEGDMIKLVDNNSTLGTVVAVEKKPAMNYVNTADGRTVLAPVPEKYEVYIHMKANARVSGDSAVVGDTGLLVGNRVKIKGPVYMMEALVRDVEIGDPS</sequence>
<evidence type="ECO:0008006" key="4">
    <source>
        <dbReference type="Google" id="ProtNLM"/>
    </source>
</evidence>
<dbReference type="Pfam" id="PF14221">
    <property type="entry name" value="DUF4330"/>
    <property type="match status" value="1"/>
</dbReference>
<keyword evidence="3" id="KW-1185">Reference proteome</keyword>
<evidence type="ECO:0000313" key="3">
    <source>
        <dbReference type="Proteomes" id="UP000284219"/>
    </source>
</evidence>
<keyword evidence="1" id="KW-0812">Transmembrane</keyword>
<feature type="transmembrane region" description="Helical" evidence="1">
    <location>
        <begin position="12"/>
        <end position="34"/>
    </location>
</feature>
<keyword evidence="1" id="KW-1133">Transmembrane helix</keyword>
<dbReference type="RefSeq" id="WP_120189055.1">
    <property type="nucleotide sequence ID" value="NZ_MCHY01000008.1"/>
</dbReference>